<feature type="non-terminal residue" evidence="1">
    <location>
        <position position="1"/>
    </location>
</feature>
<sequence length="108" mass="11476">VIRRGDKTTPCPVCGKPGTVIEAAPEYVREYMGVQVAVDRCVVKCDCPYGSNRICAPLGWIGSGPSPEQIAAGKRAAELAAAALAAEAEAVRKAEERERNRVFAKSCL</sequence>
<feature type="non-terminal residue" evidence="1">
    <location>
        <position position="108"/>
    </location>
</feature>
<comment type="caution">
    <text evidence="1">The sequence shown here is derived from an EMBL/GenBank/DDBJ whole genome shotgun (WGS) entry which is preliminary data.</text>
</comment>
<organism evidence="1 2">
    <name type="scientific">Tenebrionibacter intestinalis</name>
    <dbReference type="NCBI Taxonomy" id="2799638"/>
    <lineage>
        <taxon>Bacteria</taxon>
        <taxon>Pseudomonadati</taxon>
        <taxon>Pseudomonadota</taxon>
        <taxon>Gammaproteobacteria</taxon>
        <taxon>Enterobacterales</taxon>
        <taxon>Enterobacteriaceae</taxon>
        <taxon>Tenebrionibacter/Tenebrionicola group</taxon>
        <taxon>Tenebrionibacter</taxon>
    </lineage>
</organism>
<gene>
    <name evidence="1" type="ORF">JJB97_18435</name>
</gene>
<name>A0A8K0V8D8_9ENTR</name>
<protein>
    <submittedName>
        <fullName evidence="1">Pyocin</fullName>
    </submittedName>
</protein>
<evidence type="ECO:0000313" key="1">
    <source>
        <dbReference type="EMBL" id="MBK4717238.1"/>
    </source>
</evidence>
<evidence type="ECO:0000313" key="2">
    <source>
        <dbReference type="Proteomes" id="UP000659047"/>
    </source>
</evidence>
<dbReference type="EMBL" id="JAEPBH010000200">
    <property type="protein sequence ID" value="MBK4717238.1"/>
    <property type="molecule type" value="Genomic_DNA"/>
</dbReference>
<dbReference type="AlphaFoldDB" id="A0A8K0V8D8"/>
<accession>A0A8K0V8D8</accession>
<proteinExistence type="predicted"/>
<dbReference type="Proteomes" id="UP000659047">
    <property type="component" value="Unassembled WGS sequence"/>
</dbReference>
<keyword evidence="2" id="KW-1185">Reference proteome</keyword>
<reference evidence="1" key="1">
    <citation type="submission" date="2021-01" db="EMBL/GenBank/DDBJ databases">
        <title>Intestinitalea alba gen. nov., sp. nov., a novel genus of the family Enterobacteriaceae, isolated from the gut of the plastic-eating mealworm Tenebrio molitor L.</title>
        <authorList>
            <person name="Yang Y."/>
        </authorList>
    </citation>
    <scope>NUCLEOTIDE SEQUENCE</scope>
    <source>
        <strain evidence="1">BIT-L3</strain>
    </source>
</reference>